<feature type="region of interest" description="Disordered" evidence="1">
    <location>
        <begin position="104"/>
        <end position="150"/>
    </location>
</feature>
<evidence type="ECO:0000313" key="3">
    <source>
        <dbReference type="Proteomes" id="UP000240493"/>
    </source>
</evidence>
<organism evidence="2 3">
    <name type="scientific">Trichoderma asperellum (strain ATCC 204424 / CBS 433.97 / NBRC 101777)</name>
    <dbReference type="NCBI Taxonomy" id="1042311"/>
    <lineage>
        <taxon>Eukaryota</taxon>
        <taxon>Fungi</taxon>
        <taxon>Dikarya</taxon>
        <taxon>Ascomycota</taxon>
        <taxon>Pezizomycotina</taxon>
        <taxon>Sordariomycetes</taxon>
        <taxon>Hypocreomycetidae</taxon>
        <taxon>Hypocreales</taxon>
        <taxon>Hypocreaceae</taxon>
        <taxon>Trichoderma</taxon>
    </lineage>
</organism>
<dbReference type="Proteomes" id="UP000240493">
    <property type="component" value="Unassembled WGS sequence"/>
</dbReference>
<dbReference type="AlphaFoldDB" id="A0A2T3Z8Y8"/>
<reference evidence="2 3" key="1">
    <citation type="submission" date="2016-07" db="EMBL/GenBank/DDBJ databases">
        <title>Multiple horizontal gene transfer events from other fungi enriched the ability of initially mycotrophic Trichoderma (Ascomycota) to feed on dead plant biomass.</title>
        <authorList>
            <consortium name="DOE Joint Genome Institute"/>
            <person name="Aerts A."/>
            <person name="Atanasova L."/>
            <person name="Chenthamara K."/>
            <person name="Zhang J."/>
            <person name="Grujic M."/>
            <person name="Henrissat B."/>
            <person name="Kuo A."/>
            <person name="Salamov A."/>
            <person name="Lipzen A."/>
            <person name="Labutti K."/>
            <person name="Barry K."/>
            <person name="Miao Y."/>
            <person name="Rahimi M.J."/>
            <person name="Shen Q."/>
            <person name="Grigoriev I.V."/>
            <person name="Kubicek C.P."/>
            <person name="Druzhinina I.S."/>
        </authorList>
    </citation>
    <scope>NUCLEOTIDE SEQUENCE [LARGE SCALE GENOMIC DNA]</scope>
    <source>
        <strain evidence="2 3">CBS 433.97</strain>
    </source>
</reference>
<keyword evidence="3" id="KW-1185">Reference proteome</keyword>
<evidence type="ECO:0000256" key="1">
    <source>
        <dbReference type="SAM" id="MobiDB-lite"/>
    </source>
</evidence>
<accession>A0A2T3Z8Y8</accession>
<protein>
    <submittedName>
        <fullName evidence="2">Uncharacterized protein</fullName>
    </submittedName>
</protein>
<gene>
    <name evidence="2" type="ORF">M441DRAFT_46461</name>
</gene>
<evidence type="ECO:0000313" key="2">
    <source>
        <dbReference type="EMBL" id="PTB41274.1"/>
    </source>
</evidence>
<proteinExistence type="predicted"/>
<sequence length="150" mass="16079">MYCYLSARSLPSSSSALAGLVTTTTSFGCSTCKEAPAKPPTSIKIPAHYGARPALSSSRNSQEAEQAAEPMRRSTRQCLIWSTRKAAAAIPPYHPGWLAGWGESSKSLVQPSPENPKIHVVSRNSPQFAPKRKSTRPCEAFDGSTTSSHC</sequence>
<name>A0A2T3Z8Y8_TRIA4</name>
<feature type="compositionally biased region" description="Polar residues" evidence="1">
    <location>
        <begin position="55"/>
        <end position="64"/>
    </location>
</feature>
<feature type="region of interest" description="Disordered" evidence="1">
    <location>
        <begin position="52"/>
        <end position="74"/>
    </location>
</feature>
<dbReference type="EMBL" id="KZ679261">
    <property type="protein sequence ID" value="PTB41274.1"/>
    <property type="molecule type" value="Genomic_DNA"/>
</dbReference>